<dbReference type="InterPro" id="IPR050428">
    <property type="entry name" value="TCS_sensor_his_kinase"/>
</dbReference>
<keyword evidence="13" id="KW-0614">Plasmid</keyword>
<dbReference type="GO" id="GO:0005886">
    <property type="term" value="C:plasma membrane"/>
    <property type="evidence" value="ECO:0007669"/>
    <property type="project" value="TreeGrafter"/>
</dbReference>
<dbReference type="PROSITE" id="PS50885">
    <property type="entry name" value="HAMP"/>
    <property type="match status" value="1"/>
</dbReference>
<dbReference type="Pfam" id="PF00512">
    <property type="entry name" value="HisKA"/>
    <property type="match status" value="1"/>
</dbReference>
<dbReference type="AlphaFoldDB" id="A0A031JQQ2"/>
<keyword evidence="4" id="KW-0597">Phosphoprotein</keyword>
<reference evidence="16" key="3">
    <citation type="journal article" date="2017" name="J. Biotechnol.">
        <title>Complete genome sequence of Novosphingobium resinovorum SA1, a versatile xenobiotic-degrading bacterium capable of utilizing sulfanilic acid.</title>
        <authorList>
            <person name="Hegedus B."/>
            <person name="Kos P.B."/>
            <person name="Balint B."/>
            <person name="Maroti G."/>
            <person name="Gan H.M."/>
            <person name="Perei K."/>
            <person name="Rakhely G."/>
        </authorList>
    </citation>
    <scope>NUCLEOTIDE SEQUENCE [LARGE SCALE GENOMIC DNA]</scope>
    <source>
        <strain evidence="16">SA1</strain>
    </source>
</reference>
<dbReference type="OrthoDB" id="9815202at2"/>
<dbReference type="RefSeq" id="WP_051587055.1">
    <property type="nucleotide sequence ID" value="NZ_CP017076.1"/>
</dbReference>
<evidence type="ECO:0000313" key="15">
    <source>
        <dbReference type="Proteomes" id="UP000024329"/>
    </source>
</evidence>
<dbReference type="EMBL" id="CP017076">
    <property type="protein sequence ID" value="AOR79645.1"/>
    <property type="molecule type" value="Genomic_DNA"/>
</dbReference>
<dbReference type="PANTHER" id="PTHR45436">
    <property type="entry name" value="SENSOR HISTIDINE KINASE YKOH"/>
    <property type="match status" value="1"/>
</dbReference>
<dbReference type="PATRIC" id="fig|158500.4.peg.4212"/>
<dbReference type="EMBL" id="JFYZ01000028">
    <property type="protein sequence ID" value="EZP79255.1"/>
    <property type="molecule type" value="Genomic_DNA"/>
</dbReference>
<proteinExistence type="predicted"/>
<dbReference type="PANTHER" id="PTHR45436:SF8">
    <property type="entry name" value="HISTIDINE KINASE"/>
    <property type="match status" value="1"/>
</dbReference>
<evidence type="ECO:0000256" key="10">
    <source>
        <dbReference type="SAM" id="Phobius"/>
    </source>
</evidence>
<dbReference type="InterPro" id="IPR036890">
    <property type="entry name" value="HATPase_C_sf"/>
</dbReference>
<dbReference type="PROSITE" id="PS50109">
    <property type="entry name" value="HIS_KIN"/>
    <property type="match status" value="1"/>
</dbReference>
<dbReference type="CDD" id="cd00082">
    <property type="entry name" value="HisKA"/>
    <property type="match status" value="1"/>
</dbReference>
<keyword evidence="6 10" id="KW-0812">Transmembrane</keyword>
<keyword evidence="8 10" id="KW-1133">Transmembrane helix</keyword>
<evidence type="ECO:0000256" key="3">
    <source>
        <dbReference type="ARBA" id="ARBA00012438"/>
    </source>
</evidence>
<dbReference type="InterPro" id="IPR003660">
    <property type="entry name" value="HAMP_dom"/>
</dbReference>
<evidence type="ECO:0000256" key="7">
    <source>
        <dbReference type="ARBA" id="ARBA00022777"/>
    </source>
</evidence>
<evidence type="ECO:0000256" key="5">
    <source>
        <dbReference type="ARBA" id="ARBA00022679"/>
    </source>
</evidence>
<protein>
    <recommendedName>
        <fullName evidence="3">histidine kinase</fullName>
        <ecNumber evidence="3">2.7.13.3</ecNumber>
    </recommendedName>
</protein>
<comment type="catalytic activity">
    <reaction evidence="1">
        <text>ATP + protein L-histidine = ADP + protein N-phospho-L-histidine.</text>
        <dbReference type="EC" id="2.7.13.3"/>
    </reaction>
</comment>
<evidence type="ECO:0000313" key="16">
    <source>
        <dbReference type="Proteomes" id="UP000094626"/>
    </source>
</evidence>
<evidence type="ECO:0000256" key="4">
    <source>
        <dbReference type="ARBA" id="ARBA00022553"/>
    </source>
</evidence>
<dbReference type="GO" id="GO:0000155">
    <property type="term" value="F:phosphorelay sensor kinase activity"/>
    <property type="evidence" value="ECO:0007669"/>
    <property type="project" value="InterPro"/>
</dbReference>
<dbReference type="EC" id="2.7.13.3" evidence="3"/>
<dbReference type="SUPFAM" id="SSF55874">
    <property type="entry name" value="ATPase domain of HSP90 chaperone/DNA topoisomerase II/histidine kinase"/>
    <property type="match status" value="1"/>
</dbReference>
<dbReference type="KEGG" id="nre:BES08_22920"/>
<dbReference type="CDD" id="cd06225">
    <property type="entry name" value="HAMP"/>
    <property type="match status" value="1"/>
</dbReference>
<feature type="transmembrane region" description="Helical" evidence="10">
    <location>
        <begin position="154"/>
        <end position="177"/>
    </location>
</feature>
<evidence type="ECO:0000256" key="8">
    <source>
        <dbReference type="ARBA" id="ARBA00022989"/>
    </source>
</evidence>
<dbReference type="Gene3D" id="1.10.287.130">
    <property type="match status" value="1"/>
</dbReference>
<gene>
    <name evidence="13" type="ORF">BES08_22920</name>
    <name evidence="14" type="ORF">BV97_04144</name>
</gene>
<dbReference type="Proteomes" id="UP000094626">
    <property type="component" value="Plasmid pSA1"/>
</dbReference>
<keyword evidence="9" id="KW-0902">Two-component regulatory system</keyword>
<organism evidence="14 15">
    <name type="scientific">Novosphingobium resinovorum</name>
    <dbReference type="NCBI Taxonomy" id="158500"/>
    <lineage>
        <taxon>Bacteria</taxon>
        <taxon>Pseudomonadati</taxon>
        <taxon>Pseudomonadota</taxon>
        <taxon>Alphaproteobacteria</taxon>
        <taxon>Sphingomonadales</taxon>
        <taxon>Sphingomonadaceae</taxon>
        <taxon>Novosphingobium</taxon>
    </lineage>
</organism>
<dbReference type="Proteomes" id="UP000024329">
    <property type="component" value="Unassembled WGS sequence"/>
</dbReference>
<feature type="domain" description="Histidine kinase" evidence="11">
    <location>
        <begin position="240"/>
        <end position="454"/>
    </location>
</feature>
<dbReference type="SUPFAM" id="SSF47384">
    <property type="entry name" value="Homodimeric domain of signal transducing histidine kinase"/>
    <property type="match status" value="1"/>
</dbReference>
<dbReference type="Gene3D" id="6.10.340.10">
    <property type="match status" value="1"/>
</dbReference>
<evidence type="ECO:0000256" key="2">
    <source>
        <dbReference type="ARBA" id="ARBA00004370"/>
    </source>
</evidence>
<evidence type="ECO:0000256" key="6">
    <source>
        <dbReference type="ARBA" id="ARBA00022692"/>
    </source>
</evidence>
<dbReference type="InterPro" id="IPR003661">
    <property type="entry name" value="HisK_dim/P_dom"/>
</dbReference>
<evidence type="ECO:0000313" key="13">
    <source>
        <dbReference type="EMBL" id="AOR79645.1"/>
    </source>
</evidence>
<sequence length="473" mass="50993">MPGTRLNPRSVFGLAGLFGLVFVLGTAAIGVATYHFTERELAHSVDLRIERERARLIAPANGIAPGAAQVARRIHEFADRRNISSVGYVLLDRNGTRLAGHLEVRGDGQDLHDVEFRQYGGDWGAARAVSTVLRDGGHLTIVGESESGEEMGKIVWRIGGTALVLATILGIGSAVLLSHLIRQRLAASLVTAQAIIAGDYSRRISVDRLGGLFAEHARTFNHMLDRIDALMTNLRQVSSDLAHDLRTPLTRLQGTLSEAGSEDLIDEAQRLALLRSAARETAGVLALFTAILRISEVEAGGRRAQVRRTRLDVLVEDVVDSYAPAFADAKRVLRTGCLHPVTLEADADLINQMLVNLLENVLLHTPAGSETSVLVEIAETGAVLIVRDDGPGIPDTDRKSVFGRFVRLERSRHTPGHGLGLSLVAAIAKFHDASVELEDGRPGLVVRVRFPLSDAWGKANGAEQAAEHSNLAM</sequence>
<dbReference type="SMART" id="SM00387">
    <property type="entry name" value="HATPase_c"/>
    <property type="match status" value="1"/>
</dbReference>
<keyword evidence="5" id="KW-0808">Transferase</keyword>
<reference evidence="14 15" key="1">
    <citation type="submission" date="2014-03" db="EMBL/GenBank/DDBJ databases">
        <title>Whole genome sequence of Novosphingobium resinovorum KF1.</title>
        <authorList>
            <person name="Gan H.M."/>
            <person name="Gan H.Y."/>
            <person name="Chew T.H."/>
            <person name="Savka M.A."/>
        </authorList>
    </citation>
    <scope>NUCLEOTIDE SEQUENCE [LARGE SCALE GENOMIC DNA]</scope>
    <source>
        <strain evidence="14 15">KF1</strain>
    </source>
</reference>
<keyword evidence="7 14" id="KW-0418">Kinase</keyword>
<evidence type="ECO:0000259" key="11">
    <source>
        <dbReference type="PROSITE" id="PS50109"/>
    </source>
</evidence>
<dbReference type="Gene3D" id="3.30.565.10">
    <property type="entry name" value="Histidine kinase-like ATPase, C-terminal domain"/>
    <property type="match status" value="1"/>
</dbReference>
<keyword evidence="16" id="KW-1185">Reference proteome</keyword>
<evidence type="ECO:0000256" key="9">
    <source>
        <dbReference type="ARBA" id="ARBA00023012"/>
    </source>
</evidence>
<dbReference type="InterPro" id="IPR003594">
    <property type="entry name" value="HATPase_dom"/>
</dbReference>
<evidence type="ECO:0000313" key="14">
    <source>
        <dbReference type="EMBL" id="EZP79255.1"/>
    </source>
</evidence>
<dbReference type="eggNOG" id="COG2205">
    <property type="taxonomic scope" value="Bacteria"/>
</dbReference>
<dbReference type="SMART" id="SM00388">
    <property type="entry name" value="HisKA"/>
    <property type="match status" value="1"/>
</dbReference>
<accession>A0A031JQQ2</accession>
<evidence type="ECO:0000259" key="12">
    <source>
        <dbReference type="PROSITE" id="PS50885"/>
    </source>
</evidence>
<evidence type="ECO:0000256" key="1">
    <source>
        <dbReference type="ARBA" id="ARBA00000085"/>
    </source>
</evidence>
<name>A0A031JQQ2_9SPHN</name>
<dbReference type="InterPro" id="IPR005467">
    <property type="entry name" value="His_kinase_dom"/>
</dbReference>
<comment type="subcellular location">
    <subcellularLocation>
        <location evidence="2">Membrane</location>
    </subcellularLocation>
</comment>
<feature type="domain" description="HAMP" evidence="12">
    <location>
        <begin position="179"/>
        <end position="232"/>
    </location>
</feature>
<reference evidence="13" key="2">
    <citation type="submission" date="2016-08" db="EMBL/GenBank/DDBJ databases">
        <authorList>
            <person name="Seilhamer J.J."/>
        </authorList>
    </citation>
    <scope>NUCLEOTIDE SEQUENCE [LARGE SCALE GENOMIC DNA]</scope>
    <source>
        <strain evidence="13">SA1</strain>
        <plasmid evidence="13">pSA1</plasmid>
    </source>
</reference>
<dbReference type="Pfam" id="PF02518">
    <property type="entry name" value="HATPase_c"/>
    <property type="match status" value="1"/>
</dbReference>
<keyword evidence="10" id="KW-0472">Membrane</keyword>
<geneLocation type="plasmid" evidence="13 16">
    <name>pSA1</name>
</geneLocation>
<feature type="transmembrane region" description="Helical" evidence="10">
    <location>
        <begin position="12"/>
        <end position="36"/>
    </location>
</feature>
<dbReference type="InterPro" id="IPR036097">
    <property type="entry name" value="HisK_dim/P_sf"/>
</dbReference>